<accession>A0ABD4XVP0</accession>
<name>A0ABD4XVP0_STUST</name>
<sequence length="135" mass="14613">MSNAKLGRMMDRIALGGLAGAYAHCYAHYGDHRRAMQMTCKAAIRAGYRPAACWVSAAMLAAGRPTHTVAFTKGSSPSFLIVMAGSVGIDYELDVMFDPETGAPGWRLIEGEAEDLYRSWAQTKEADDIDYAIAC</sequence>
<evidence type="ECO:0000313" key="1">
    <source>
        <dbReference type="EMBL" id="MDH0686941.1"/>
    </source>
</evidence>
<evidence type="ECO:0000313" key="2">
    <source>
        <dbReference type="Proteomes" id="UP001161139"/>
    </source>
</evidence>
<comment type="caution">
    <text evidence="1">The sequence shown here is derived from an EMBL/GenBank/DDBJ whole genome shotgun (WGS) entry which is preliminary data.</text>
</comment>
<dbReference type="AlphaFoldDB" id="A0ABD4XVP0"/>
<protein>
    <submittedName>
        <fullName evidence="1">Uncharacterized protein</fullName>
    </submittedName>
</protein>
<proteinExistence type="predicted"/>
<reference evidence="1" key="1">
    <citation type="submission" date="2022-09" db="EMBL/GenBank/DDBJ databases">
        <title>Intensive care unit water sources are persistently colonized with multi-drug resistant bacteria and are the site of extensive horizontal gene transfer of antibiotic resistance genes.</title>
        <authorList>
            <person name="Diorio-Toth L."/>
        </authorList>
    </citation>
    <scope>NUCLEOTIDE SEQUENCE</scope>
    <source>
        <strain evidence="1">GD03864</strain>
    </source>
</reference>
<dbReference type="EMBL" id="JAOCDG010000003">
    <property type="protein sequence ID" value="MDH0686941.1"/>
    <property type="molecule type" value="Genomic_DNA"/>
</dbReference>
<gene>
    <name evidence="1" type="ORF">N5D09_02430</name>
</gene>
<dbReference type="RefSeq" id="WP_045665676.1">
    <property type="nucleotide sequence ID" value="NZ_JAOCDG010000003.1"/>
</dbReference>
<dbReference type="Proteomes" id="UP001161139">
    <property type="component" value="Unassembled WGS sequence"/>
</dbReference>
<organism evidence="1 2">
    <name type="scientific">Stutzerimonas stutzeri</name>
    <name type="common">Pseudomonas stutzeri</name>
    <dbReference type="NCBI Taxonomy" id="316"/>
    <lineage>
        <taxon>Bacteria</taxon>
        <taxon>Pseudomonadati</taxon>
        <taxon>Pseudomonadota</taxon>
        <taxon>Gammaproteobacteria</taxon>
        <taxon>Pseudomonadales</taxon>
        <taxon>Pseudomonadaceae</taxon>
        <taxon>Stutzerimonas</taxon>
    </lineage>
</organism>